<proteinExistence type="predicted"/>
<accession>A0A4S2N0B7</accession>
<keyword evidence="3" id="KW-1185">Reference proteome</keyword>
<organism evidence="2 3">
    <name type="scientific">Ascodesmis nigricans</name>
    <dbReference type="NCBI Taxonomy" id="341454"/>
    <lineage>
        <taxon>Eukaryota</taxon>
        <taxon>Fungi</taxon>
        <taxon>Dikarya</taxon>
        <taxon>Ascomycota</taxon>
        <taxon>Pezizomycotina</taxon>
        <taxon>Pezizomycetes</taxon>
        <taxon>Pezizales</taxon>
        <taxon>Ascodesmidaceae</taxon>
        <taxon>Ascodesmis</taxon>
    </lineage>
</organism>
<evidence type="ECO:0000313" key="3">
    <source>
        <dbReference type="Proteomes" id="UP000298138"/>
    </source>
</evidence>
<evidence type="ECO:0000313" key="2">
    <source>
        <dbReference type="EMBL" id="TGZ82451.1"/>
    </source>
</evidence>
<name>A0A4S2N0B7_9PEZI</name>
<dbReference type="AlphaFoldDB" id="A0A4S2N0B7"/>
<dbReference type="InParanoid" id="A0A4S2N0B7"/>
<dbReference type="Proteomes" id="UP000298138">
    <property type="component" value="Unassembled WGS sequence"/>
</dbReference>
<dbReference type="EMBL" id="ML220115">
    <property type="protein sequence ID" value="TGZ82451.1"/>
    <property type="molecule type" value="Genomic_DNA"/>
</dbReference>
<feature type="region of interest" description="Disordered" evidence="1">
    <location>
        <begin position="102"/>
        <end position="128"/>
    </location>
</feature>
<protein>
    <submittedName>
        <fullName evidence="2">Uncharacterized protein</fullName>
    </submittedName>
</protein>
<gene>
    <name evidence="2" type="ORF">EX30DRAFT_185838</name>
</gene>
<reference evidence="2 3" key="1">
    <citation type="submission" date="2019-04" db="EMBL/GenBank/DDBJ databases">
        <title>Comparative genomics and transcriptomics to analyze fruiting body development in filamentous ascomycetes.</title>
        <authorList>
            <consortium name="DOE Joint Genome Institute"/>
            <person name="Lutkenhaus R."/>
            <person name="Traeger S."/>
            <person name="Breuer J."/>
            <person name="Kuo A."/>
            <person name="Lipzen A."/>
            <person name="Pangilinan J."/>
            <person name="Dilworth D."/>
            <person name="Sandor L."/>
            <person name="Poggeler S."/>
            <person name="Barry K."/>
            <person name="Grigoriev I.V."/>
            <person name="Nowrousian M."/>
        </authorList>
    </citation>
    <scope>NUCLEOTIDE SEQUENCE [LARGE SCALE GENOMIC DNA]</scope>
    <source>
        <strain evidence="2 3">CBS 389.68</strain>
    </source>
</reference>
<sequence>MPFPSPLATDWCPRINLDLRSGEKQRPRMSRETGNKAPLFSPARCTKFAHHLSIIHYTSCRCRRERHQHFFYPDPHSRIKLRAAACFHRPVQAEKISPVTPLQRTHPRIDRDQASGSRSPPPRMRGRYLTSGHTRRLLSSSTTAKLATIDCSIDGLHPSADCCLRLAAQLGDD</sequence>
<evidence type="ECO:0000256" key="1">
    <source>
        <dbReference type="SAM" id="MobiDB-lite"/>
    </source>
</evidence>